<dbReference type="SUPFAM" id="SSF81631">
    <property type="entry name" value="PAP/OAS1 substrate-binding domain"/>
    <property type="match status" value="1"/>
</dbReference>
<accession>A0A158P6A3</accession>
<evidence type="ECO:0000256" key="5">
    <source>
        <dbReference type="ARBA" id="ARBA00022842"/>
    </source>
</evidence>
<comment type="cofactor">
    <cofactor evidence="1">
        <name>Mn(2+)</name>
        <dbReference type="ChEBI" id="CHEBI:29035"/>
    </cofactor>
</comment>
<comment type="cofactor">
    <cofactor evidence="2">
        <name>Mg(2+)</name>
        <dbReference type="ChEBI" id="CHEBI:18420"/>
    </cofactor>
</comment>
<feature type="region of interest" description="Disordered" evidence="6">
    <location>
        <begin position="153"/>
        <end position="185"/>
    </location>
</feature>
<sequence length="635" mass="71531">MAPKGLRRRNRRYEQKTNDISCTARFAFIQKIAEKWGKELKISRTSEPIGGLSVADQFTVHIAFGDVPYIVLGAKGANAEKEIEEAVEVCRVIEETMNSEQFCQLRMVPIFSISPPEKAWARLLRLESRRLFAERKLLNSSLISTTDAQNTVLTQHHQRTNAKKRSFDVGDVSDGEGPTSRKRNKSCQVNTALDAFIQLDDRDDYDEDGLHITYISPLTTSSSSSSSVVCLEEDTDNIGSNGEATFSRQLDNAHPFLNIAKSSLSPSSRSTSRSYNNDYIIGGGTIQELSSPGERALIGVHFNVAAIPIAGKVREYRDKYPHDFAALDCEIWRHFEHNRQSDAVFKWKMDVRSILLAEFRTAFPHQNVELFAVGSTINGCGSYNSDMDLCLHISMGAEKMYAVKTLHRLNSIIRGKPSLRRIVRRSEVIPAKVPIIKMALHPPYEGLELDVNVNNIAGIYNSHLIHHYSLLDQRFPAVCLLVKHWAITNGIGDASAGSFNSLLYIVLQYLYPDKFGCMPPLNELNLFQTLQRLPPRMQNNQSIGELLIGFFHYYAAFDFENVAISMRDACVFSRANMAPEASIYRVFIEEPFDGKNTARCVTKSYTIGRIRHAFKQARDAFSKFPPSLQRINVNA</sequence>
<dbReference type="Gene3D" id="3.30.460.10">
    <property type="entry name" value="Beta Polymerase, domain 2"/>
    <property type="match status" value="1"/>
</dbReference>
<evidence type="ECO:0000256" key="1">
    <source>
        <dbReference type="ARBA" id="ARBA00001936"/>
    </source>
</evidence>
<evidence type="ECO:0000313" key="10">
    <source>
        <dbReference type="WBParaSite" id="ACAC_0000077801-mRNA-1"/>
    </source>
</evidence>
<evidence type="ECO:0000256" key="2">
    <source>
        <dbReference type="ARBA" id="ARBA00001946"/>
    </source>
</evidence>
<evidence type="ECO:0000313" key="9">
    <source>
        <dbReference type="Proteomes" id="UP000035642"/>
    </source>
</evidence>
<keyword evidence="4" id="KW-0479">Metal-binding</keyword>
<dbReference type="CDD" id="cd05402">
    <property type="entry name" value="NT_PAP_TUTase"/>
    <property type="match status" value="1"/>
</dbReference>
<evidence type="ECO:0000256" key="6">
    <source>
        <dbReference type="SAM" id="MobiDB-lite"/>
    </source>
</evidence>
<name>A0A158P6A3_ANGCA</name>
<evidence type="ECO:0000256" key="3">
    <source>
        <dbReference type="ARBA" id="ARBA00022679"/>
    </source>
</evidence>
<dbReference type="Pfam" id="PF22600">
    <property type="entry name" value="MTPAP-like_central"/>
    <property type="match status" value="1"/>
</dbReference>
<evidence type="ECO:0000259" key="7">
    <source>
        <dbReference type="Pfam" id="PF03828"/>
    </source>
</evidence>
<dbReference type="InterPro" id="IPR043519">
    <property type="entry name" value="NT_sf"/>
</dbReference>
<keyword evidence="3" id="KW-0808">Transferase</keyword>
<evidence type="ECO:0000256" key="4">
    <source>
        <dbReference type="ARBA" id="ARBA00022723"/>
    </source>
</evidence>
<dbReference type="PANTHER" id="PTHR12271">
    <property type="entry name" value="POLY A POLYMERASE CID PAP -RELATED"/>
    <property type="match status" value="1"/>
</dbReference>
<proteinExistence type="predicted"/>
<dbReference type="Gene3D" id="1.10.1410.10">
    <property type="match status" value="1"/>
</dbReference>
<dbReference type="GO" id="GO:0031123">
    <property type="term" value="P:RNA 3'-end processing"/>
    <property type="evidence" value="ECO:0007669"/>
    <property type="project" value="TreeGrafter"/>
</dbReference>
<keyword evidence="5" id="KW-0460">Magnesium</keyword>
<keyword evidence="9" id="KW-1185">Reference proteome</keyword>
<reference evidence="10" key="2">
    <citation type="submission" date="2016-04" db="UniProtKB">
        <authorList>
            <consortium name="WormBaseParasite"/>
        </authorList>
    </citation>
    <scope>IDENTIFICATION</scope>
</reference>
<reference evidence="9" key="1">
    <citation type="submission" date="2012-09" db="EMBL/GenBank/DDBJ databases">
        <authorList>
            <person name="Martin A.A."/>
        </authorList>
    </citation>
    <scope>NUCLEOTIDE SEQUENCE</scope>
</reference>
<dbReference type="STRING" id="6313.A0A158P6A3"/>
<feature type="domain" description="Poly(A) RNA polymerase mitochondrial-like central palm" evidence="8">
    <location>
        <begin position="328"/>
        <end position="469"/>
    </location>
</feature>
<dbReference type="WBParaSite" id="ACAC_0000077801-mRNA-1">
    <property type="protein sequence ID" value="ACAC_0000077801-mRNA-1"/>
    <property type="gene ID" value="ACAC_0000077801"/>
</dbReference>
<evidence type="ECO:0000259" key="8">
    <source>
        <dbReference type="Pfam" id="PF22600"/>
    </source>
</evidence>
<organism evidence="9 10">
    <name type="scientific">Angiostrongylus cantonensis</name>
    <name type="common">Rat lungworm</name>
    <dbReference type="NCBI Taxonomy" id="6313"/>
    <lineage>
        <taxon>Eukaryota</taxon>
        <taxon>Metazoa</taxon>
        <taxon>Ecdysozoa</taxon>
        <taxon>Nematoda</taxon>
        <taxon>Chromadorea</taxon>
        <taxon>Rhabditida</taxon>
        <taxon>Rhabditina</taxon>
        <taxon>Rhabditomorpha</taxon>
        <taxon>Strongyloidea</taxon>
        <taxon>Metastrongylidae</taxon>
        <taxon>Angiostrongylus</taxon>
    </lineage>
</organism>
<dbReference type="GO" id="GO:0046872">
    <property type="term" value="F:metal ion binding"/>
    <property type="evidence" value="ECO:0007669"/>
    <property type="project" value="UniProtKB-KW"/>
</dbReference>
<dbReference type="AlphaFoldDB" id="A0A158P6A3"/>
<dbReference type="PANTHER" id="PTHR12271:SF117">
    <property type="entry name" value="PAP-ASSOCIATED DOMAIN-CONTAINING PROTEIN"/>
    <property type="match status" value="1"/>
</dbReference>
<dbReference type="InterPro" id="IPR054708">
    <property type="entry name" value="MTPAP-like_central"/>
</dbReference>
<protein>
    <submittedName>
        <fullName evidence="10">PAP-associated domain-containing protein</fullName>
    </submittedName>
</protein>
<dbReference type="GO" id="GO:1990817">
    <property type="term" value="F:poly(A) RNA polymerase activity"/>
    <property type="evidence" value="ECO:0007669"/>
    <property type="project" value="UniProtKB-ARBA"/>
</dbReference>
<dbReference type="Proteomes" id="UP000035642">
    <property type="component" value="Unassembled WGS sequence"/>
</dbReference>
<dbReference type="Pfam" id="PF03828">
    <property type="entry name" value="PAP_assoc"/>
    <property type="match status" value="1"/>
</dbReference>
<dbReference type="SUPFAM" id="SSF81301">
    <property type="entry name" value="Nucleotidyltransferase"/>
    <property type="match status" value="1"/>
</dbReference>
<dbReference type="InterPro" id="IPR002058">
    <property type="entry name" value="PAP_assoc"/>
</dbReference>
<feature type="domain" description="PAP-associated" evidence="7">
    <location>
        <begin position="542"/>
        <end position="596"/>
    </location>
</feature>